<reference evidence="9 10" key="2">
    <citation type="journal article" date="2010" name="Stand. Genomic Sci.">
        <title>Complete genome sequence of Xylanimonas cellulosilytica type strain (XIL07).</title>
        <authorList>
            <person name="Foster B."/>
            <person name="Pukall R."/>
            <person name="Abt B."/>
            <person name="Nolan M."/>
            <person name="Glavina Del Rio T."/>
            <person name="Chen F."/>
            <person name="Lucas S."/>
            <person name="Tice H."/>
            <person name="Pitluck S."/>
            <person name="Cheng J.-F."/>
            <person name="Chertkov O."/>
            <person name="Brettin T."/>
            <person name="Han C."/>
            <person name="Detter J.C."/>
            <person name="Bruce D."/>
            <person name="Goodwin L."/>
            <person name="Ivanova N."/>
            <person name="Mavromatis K."/>
            <person name="Pati A."/>
            <person name="Mikhailova N."/>
            <person name="Chen A."/>
            <person name="Palaniappan K."/>
            <person name="Land M."/>
            <person name="Hauser L."/>
            <person name="Chang Y.-J."/>
            <person name="Jeffries C.D."/>
            <person name="Chain P."/>
            <person name="Rohde M."/>
            <person name="Goeker M."/>
            <person name="Bristow J."/>
            <person name="Eisen J.A."/>
            <person name="Markowitz V."/>
            <person name="Hugenholtz P."/>
            <person name="Kyrpides N.C."/>
            <person name="Klenk H.-P."/>
            <person name="Lapidus A."/>
        </authorList>
    </citation>
    <scope>NUCLEOTIDE SEQUENCE [LARGE SCALE GENOMIC DNA]</scope>
    <source>
        <strain evidence="10">DSM 15894 / CECT 5975 / LMG 20990 / XIL07</strain>
    </source>
</reference>
<evidence type="ECO:0000256" key="1">
    <source>
        <dbReference type="ARBA" id="ARBA00001974"/>
    </source>
</evidence>
<dbReference type="InterPro" id="IPR014730">
    <property type="entry name" value="ETF_a/b_N"/>
</dbReference>
<protein>
    <recommendedName>
        <fullName evidence="4">Electron transfer flavoprotein subunit beta</fullName>
    </recommendedName>
</protein>
<dbReference type="RefSeq" id="WP_012879169.1">
    <property type="nucleotide sequence ID" value="NC_013530.1"/>
</dbReference>
<dbReference type="InterPro" id="IPR033948">
    <property type="entry name" value="ETF_beta_N"/>
</dbReference>
<dbReference type="AlphaFoldDB" id="D1BVV8"/>
<comment type="function">
    <text evidence="7">The electron transfer flavoprotein serves as a specific electron acceptor for other dehydrogenases. It transfers the electrons to the main respiratory chain via ETF-ubiquinone oxidoreductase (ETF dehydrogenase).</text>
</comment>
<dbReference type="Gene3D" id="3.40.50.620">
    <property type="entry name" value="HUPs"/>
    <property type="match status" value="1"/>
</dbReference>
<dbReference type="eggNOG" id="COG2086">
    <property type="taxonomic scope" value="Bacteria"/>
</dbReference>
<accession>D1BVV8</accession>
<dbReference type="InterPro" id="IPR014729">
    <property type="entry name" value="Rossmann-like_a/b/a_fold"/>
</dbReference>
<dbReference type="SMART" id="SM00893">
    <property type="entry name" value="ETF"/>
    <property type="match status" value="1"/>
</dbReference>
<evidence type="ECO:0000259" key="8">
    <source>
        <dbReference type="SMART" id="SM00893"/>
    </source>
</evidence>
<dbReference type="GO" id="GO:0009055">
    <property type="term" value="F:electron transfer activity"/>
    <property type="evidence" value="ECO:0007669"/>
    <property type="project" value="InterPro"/>
</dbReference>
<reference evidence="10" key="1">
    <citation type="submission" date="2009-11" db="EMBL/GenBank/DDBJ databases">
        <title>The complete chromosome of Xylanimonas cellulosilytica DSM 15894.</title>
        <authorList>
            <consortium name="US DOE Joint Genome Institute (JGI-PGF)"/>
            <person name="Lucas S."/>
            <person name="Copeland A."/>
            <person name="Lapidus A."/>
            <person name="Glavina del Rio T."/>
            <person name="Dalin E."/>
            <person name="Tice H."/>
            <person name="Bruce D."/>
            <person name="Goodwin L."/>
            <person name="Pitluck S."/>
            <person name="Kyrpides N."/>
            <person name="Mavromatis K."/>
            <person name="Ivanova N."/>
            <person name="Mikhailova N."/>
            <person name="Foster B."/>
            <person name="Clum A."/>
            <person name="Brettin T."/>
            <person name="Detter J.C."/>
            <person name="Han C."/>
            <person name="Larimer F."/>
            <person name="Land M."/>
            <person name="Hauser L."/>
            <person name="Markowitz V."/>
            <person name="Cheng J.F."/>
            <person name="Hugenholtz P."/>
            <person name="Woyke T."/>
            <person name="Wu D."/>
            <person name="Gehrich-Schroeter G."/>
            <person name="Schneider S."/>
            <person name="Pukall S.R."/>
            <person name="Klenk H.P."/>
            <person name="Eisen J.A."/>
        </authorList>
    </citation>
    <scope>NUCLEOTIDE SEQUENCE [LARGE SCALE GENOMIC DNA]</scope>
    <source>
        <strain evidence="10">DSM 15894 / CECT 5975 / LMG 20990 / XIL07</strain>
    </source>
</reference>
<dbReference type="PANTHER" id="PTHR21294:SF8">
    <property type="entry name" value="ELECTRON TRANSFER FLAVOPROTEIN SUBUNIT BETA"/>
    <property type="match status" value="1"/>
</dbReference>
<dbReference type="HOGENOM" id="CLU_060196_2_0_11"/>
<evidence type="ECO:0000256" key="3">
    <source>
        <dbReference type="ARBA" id="ARBA00011355"/>
    </source>
</evidence>
<comment type="subunit">
    <text evidence="3">Heterodimer of an alpha and a beta subunit.</text>
</comment>
<proteinExistence type="inferred from homology"/>
<dbReference type="OrthoDB" id="9804960at2"/>
<dbReference type="Pfam" id="PF01012">
    <property type="entry name" value="ETF"/>
    <property type="match status" value="1"/>
</dbReference>
<dbReference type="PANTHER" id="PTHR21294">
    <property type="entry name" value="ELECTRON TRANSFER FLAVOPROTEIN BETA-SUBUNIT"/>
    <property type="match status" value="1"/>
</dbReference>
<evidence type="ECO:0000313" key="10">
    <source>
        <dbReference type="Proteomes" id="UP000002255"/>
    </source>
</evidence>
<evidence type="ECO:0000256" key="2">
    <source>
        <dbReference type="ARBA" id="ARBA00007557"/>
    </source>
</evidence>
<evidence type="ECO:0000313" key="9">
    <source>
        <dbReference type="EMBL" id="ACZ31427.1"/>
    </source>
</evidence>
<evidence type="ECO:0000256" key="7">
    <source>
        <dbReference type="ARBA" id="ARBA00025649"/>
    </source>
</evidence>
<dbReference type="EMBL" id="CP001821">
    <property type="protein sequence ID" value="ACZ31427.1"/>
    <property type="molecule type" value="Genomic_DNA"/>
</dbReference>
<comment type="similarity">
    <text evidence="2">Belongs to the ETF beta-subunit/FixA family.</text>
</comment>
<dbReference type="KEGG" id="xce:Xcel_2412"/>
<dbReference type="InterPro" id="IPR012255">
    <property type="entry name" value="ETF_b"/>
</dbReference>
<gene>
    <name evidence="9" type="ordered locus">Xcel_2412</name>
</gene>
<dbReference type="Proteomes" id="UP000002255">
    <property type="component" value="Chromosome"/>
</dbReference>
<name>D1BVV8_XYLCX</name>
<dbReference type="SUPFAM" id="SSF52402">
    <property type="entry name" value="Adenine nucleotide alpha hydrolases-like"/>
    <property type="match status" value="1"/>
</dbReference>
<dbReference type="CDD" id="cd01714">
    <property type="entry name" value="ETF_beta"/>
    <property type="match status" value="1"/>
</dbReference>
<keyword evidence="6" id="KW-0249">Electron transport</keyword>
<dbReference type="PIRSF" id="PIRSF000090">
    <property type="entry name" value="Beta-ETF"/>
    <property type="match status" value="1"/>
</dbReference>
<keyword evidence="10" id="KW-1185">Reference proteome</keyword>
<dbReference type="GO" id="GO:0005829">
    <property type="term" value="C:cytosol"/>
    <property type="evidence" value="ECO:0007669"/>
    <property type="project" value="TreeGrafter"/>
</dbReference>
<keyword evidence="5" id="KW-0813">Transport</keyword>
<evidence type="ECO:0000256" key="6">
    <source>
        <dbReference type="ARBA" id="ARBA00022982"/>
    </source>
</evidence>
<sequence>MRIVVLLKYVPDITSDRRFEDGRVVRDPAVGSLNELDENAVEAALRLIEAQPAGEDEPGHEVIAVTVAPAAADIALRKAYQMGVHRGVRVSDDALAGSDYFGTTAALAAAVRRLGEERPVDLVITGMAALDGLGSVVPALLADELGWPQLTLAKTVDLGDRTLTITREVDDAYETLAAPLPAVLSVTDTANSPRYPNFKLIMAARTKQIEEWSAADLGLDPADVGLAAARTVTVEAAPHPPRPDVELVVDKGEGGKALAEFLIRNDLV</sequence>
<evidence type="ECO:0000256" key="4">
    <source>
        <dbReference type="ARBA" id="ARBA00016797"/>
    </source>
</evidence>
<evidence type="ECO:0000256" key="5">
    <source>
        <dbReference type="ARBA" id="ARBA00022448"/>
    </source>
</evidence>
<dbReference type="STRING" id="446471.Xcel_2412"/>
<organism evidence="9 10">
    <name type="scientific">Xylanimonas cellulosilytica (strain DSM 15894 / JCM 12276 / CECT 5975 / KCTC 9989 / LMG 20990 / NBRC 107835 / XIL07)</name>
    <dbReference type="NCBI Taxonomy" id="446471"/>
    <lineage>
        <taxon>Bacteria</taxon>
        <taxon>Bacillati</taxon>
        <taxon>Actinomycetota</taxon>
        <taxon>Actinomycetes</taxon>
        <taxon>Micrococcales</taxon>
        <taxon>Promicromonosporaceae</taxon>
        <taxon>Xylanimonas</taxon>
    </lineage>
</organism>
<feature type="domain" description="Electron transfer flavoprotein alpha/beta-subunit N-terminal" evidence="8">
    <location>
        <begin position="21"/>
        <end position="221"/>
    </location>
</feature>
<comment type="cofactor">
    <cofactor evidence="1">
        <name>FAD</name>
        <dbReference type="ChEBI" id="CHEBI:57692"/>
    </cofactor>
</comment>